<proteinExistence type="predicted"/>
<keyword evidence="2" id="KW-1185">Reference proteome</keyword>
<accession>A0ABS7MZZ6</accession>
<evidence type="ECO:0000313" key="2">
    <source>
        <dbReference type="Proteomes" id="UP000766609"/>
    </source>
</evidence>
<evidence type="ECO:0000313" key="1">
    <source>
        <dbReference type="EMBL" id="MBY5949618.1"/>
    </source>
</evidence>
<reference evidence="1 2" key="1">
    <citation type="submission" date="2021-06" db="EMBL/GenBank/DDBJ databases">
        <title>44 bacteria genomes isolated from Dapeng, Shenzhen.</title>
        <authorList>
            <person name="Zheng W."/>
            <person name="Yu S."/>
            <person name="Huang Y."/>
        </authorList>
    </citation>
    <scope>NUCLEOTIDE SEQUENCE [LARGE SCALE GENOMIC DNA]</scope>
    <source>
        <strain evidence="1 2">DP5N14-6</strain>
    </source>
</reference>
<gene>
    <name evidence="1" type="ORF">KUV23_01475</name>
</gene>
<dbReference type="Proteomes" id="UP000766609">
    <property type="component" value="Unassembled WGS sequence"/>
</dbReference>
<protein>
    <submittedName>
        <fullName evidence="1">DUF2947 domain-containing protein</fullName>
    </submittedName>
</protein>
<sequence>MKFQEIDIHIIPMDDFILKWRFTEEKYDLLPDNHLNEMKPLDKEASNFLDNFISKSTLHNQIPFKKDFFITIDKARILEGKENEIKKWLYHRALPFDKTVFLSWDRDTSMKTKWKYVVKYWDSIFYGGSDDLTVFDESLEWALLFFHEDEIYWGTNKRFEPESKFDES</sequence>
<dbReference type="RefSeq" id="WP_222582817.1">
    <property type="nucleotide sequence ID" value="NZ_JAHVHP010000001.1"/>
</dbReference>
<name>A0ABS7MZZ6_9BACT</name>
<dbReference type="EMBL" id="JAHVHP010000001">
    <property type="protein sequence ID" value="MBY5949618.1"/>
    <property type="molecule type" value="Genomic_DNA"/>
</dbReference>
<comment type="caution">
    <text evidence="1">The sequence shown here is derived from an EMBL/GenBank/DDBJ whole genome shotgun (WGS) entry which is preliminary data.</text>
</comment>
<organism evidence="1 2">
    <name type="scientific">Algoriphagus marincola</name>
    <dbReference type="NCBI Taxonomy" id="264027"/>
    <lineage>
        <taxon>Bacteria</taxon>
        <taxon>Pseudomonadati</taxon>
        <taxon>Bacteroidota</taxon>
        <taxon>Cytophagia</taxon>
        <taxon>Cytophagales</taxon>
        <taxon>Cyclobacteriaceae</taxon>
        <taxon>Algoriphagus</taxon>
    </lineage>
</organism>